<sequence length="77" mass="8505">MAVELERKAGVAFIDEDYKLAVDLFSKALKIRPNNAELLASRAQANIMLHDYLEAVGDAIKAIQLDPSMAKAYLRKG</sequence>
<dbReference type="SMART" id="SM00028">
    <property type="entry name" value="TPR"/>
    <property type="match status" value="2"/>
</dbReference>
<evidence type="ECO:0000256" key="1">
    <source>
        <dbReference type="PROSITE-ProRule" id="PRU00339"/>
    </source>
</evidence>
<feature type="repeat" description="TPR" evidence="1">
    <location>
        <begin position="2"/>
        <end position="35"/>
    </location>
</feature>
<organism evidence="2 3">
    <name type="scientific">Vitis vinifera</name>
    <name type="common">Grape</name>
    <dbReference type="NCBI Taxonomy" id="29760"/>
    <lineage>
        <taxon>Eukaryota</taxon>
        <taxon>Viridiplantae</taxon>
        <taxon>Streptophyta</taxon>
        <taxon>Embryophyta</taxon>
        <taxon>Tracheophyta</taxon>
        <taxon>Spermatophyta</taxon>
        <taxon>Magnoliopsida</taxon>
        <taxon>eudicotyledons</taxon>
        <taxon>Gunneridae</taxon>
        <taxon>Pentapetalae</taxon>
        <taxon>rosids</taxon>
        <taxon>Vitales</taxon>
        <taxon>Vitaceae</taxon>
        <taxon>Viteae</taxon>
        <taxon>Vitis</taxon>
    </lineage>
</organism>
<dbReference type="AlphaFoldDB" id="A0A438J5F9"/>
<protein>
    <submittedName>
        <fullName evidence="2">Protein SGT1-like</fullName>
    </submittedName>
</protein>
<accession>A0A438J5F9</accession>
<dbReference type="EMBL" id="QGNW01000062">
    <property type="protein sequence ID" value="RVX04194.1"/>
    <property type="molecule type" value="Genomic_DNA"/>
</dbReference>
<dbReference type="Proteomes" id="UP000288805">
    <property type="component" value="Unassembled WGS sequence"/>
</dbReference>
<dbReference type="Gene3D" id="1.25.40.10">
    <property type="entry name" value="Tetratricopeptide repeat domain"/>
    <property type="match status" value="1"/>
</dbReference>
<dbReference type="SUPFAM" id="SSF48452">
    <property type="entry name" value="TPR-like"/>
    <property type="match status" value="1"/>
</dbReference>
<dbReference type="InterPro" id="IPR044563">
    <property type="entry name" value="Sgt1-like"/>
</dbReference>
<dbReference type="InterPro" id="IPR011990">
    <property type="entry name" value="TPR-like_helical_dom_sf"/>
</dbReference>
<name>A0A438J5F9_VITVI</name>
<dbReference type="InterPro" id="IPR019734">
    <property type="entry name" value="TPR_rpt"/>
</dbReference>
<keyword evidence="1" id="KW-0802">TPR repeat</keyword>
<proteinExistence type="predicted"/>
<comment type="caution">
    <text evidence="2">The sequence shown here is derived from an EMBL/GenBank/DDBJ whole genome shotgun (WGS) entry which is preliminary data.</text>
</comment>
<dbReference type="PANTHER" id="PTHR45862">
    <property type="entry name" value="PROTEIN SGT1 HOMOLOG"/>
    <property type="match status" value="1"/>
</dbReference>
<gene>
    <name evidence="2" type="primary">SGT1_0</name>
    <name evidence="2" type="ORF">CK203_015554</name>
</gene>
<dbReference type="Pfam" id="PF13431">
    <property type="entry name" value="TPR_17"/>
    <property type="match status" value="1"/>
</dbReference>
<evidence type="ECO:0000313" key="2">
    <source>
        <dbReference type="EMBL" id="RVX04194.1"/>
    </source>
</evidence>
<dbReference type="GO" id="GO:0051087">
    <property type="term" value="F:protein-folding chaperone binding"/>
    <property type="evidence" value="ECO:0007669"/>
    <property type="project" value="InterPro"/>
</dbReference>
<evidence type="ECO:0000313" key="3">
    <source>
        <dbReference type="Proteomes" id="UP000288805"/>
    </source>
</evidence>
<reference evidence="2 3" key="1">
    <citation type="journal article" date="2018" name="PLoS Genet.">
        <title>Population sequencing reveals clonal diversity and ancestral inbreeding in the grapevine cultivar Chardonnay.</title>
        <authorList>
            <person name="Roach M.J."/>
            <person name="Johnson D.L."/>
            <person name="Bohlmann J."/>
            <person name="van Vuuren H.J."/>
            <person name="Jones S.J."/>
            <person name="Pretorius I.S."/>
            <person name="Schmidt S.A."/>
            <person name="Borneman A.R."/>
        </authorList>
    </citation>
    <scope>NUCLEOTIDE SEQUENCE [LARGE SCALE GENOMIC DNA]</scope>
    <source>
        <strain evidence="3">cv. Chardonnay</strain>
        <tissue evidence="2">Leaf</tissue>
    </source>
</reference>
<dbReference type="PROSITE" id="PS50005">
    <property type="entry name" value="TPR"/>
    <property type="match status" value="1"/>
</dbReference>
<dbReference type="OrthoDB" id="1898560at2759"/>